<sequence length="401" mass="44545">MPAPSDSDTALRRQGTRTSTPTSQSSEMKKMWKERFGLAESKSKTMPTEGSNPSDEEYGITETRVDLSTGGTIVGPGTHPHSTCLYLSTERGEEVVMAYHGFSPHAPDPDEIPQPEEFYSQQQHDWAIMDAWHQANRLLPLEDGEIPEFDLQYPDLSIATGRSNTVTKGGSPAPDPGEISDVDPRDTSGPDSYDSWVTDNGEHNPYTLRDEIADHHLSPYGECRGDLCCRLQAIAEDQRQDWETPKPLVPYVRWTLGEYGEEPELANFFFDNPVHSETSPMEYETRTMPSPEGEVPTYQRDKSSPYYRDPRTSPSISGLAILRPASGTAGTCGSTLPSPTTDTGSQNPTQRSPLHIPNQLPNLAMQKLVAEMGWLELLEWQGSSLANEGSWLIMEAAKFMY</sequence>
<dbReference type="RefSeq" id="XP_060340260.1">
    <property type="nucleotide sequence ID" value="XM_060469146.1"/>
</dbReference>
<feature type="compositionally biased region" description="Polar residues" evidence="1">
    <location>
        <begin position="44"/>
        <end position="53"/>
    </location>
</feature>
<feature type="compositionally biased region" description="Basic and acidic residues" evidence="1">
    <location>
        <begin position="27"/>
        <end position="43"/>
    </location>
</feature>
<name>A0AA39NRD9_ARMTA</name>
<dbReference type="GeneID" id="85352694"/>
<comment type="caution">
    <text evidence="2">The sequence shown here is derived from an EMBL/GenBank/DDBJ whole genome shotgun (WGS) entry which is preliminary data.</text>
</comment>
<proteinExistence type="predicted"/>
<gene>
    <name evidence="2" type="ORF">EV420DRAFT_1473523</name>
</gene>
<feature type="region of interest" description="Disordered" evidence="1">
    <location>
        <begin position="327"/>
        <end position="357"/>
    </location>
</feature>
<reference evidence="2" key="1">
    <citation type="submission" date="2023-06" db="EMBL/GenBank/DDBJ databases">
        <authorList>
            <consortium name="Lawrence Berkeley National Laboratory"/>
            <person name="Ahrendt S."/>
            <person name="Sahu N."/>
            <person name="Indic B."/>
            <person name="Wong-Bajracharya J."/>
            <person name="Merenyi Z."/>
            <person name="Ke H.-M."/>
            <person name="Monk M."/>
            <person name="Kocsube S."/>
            <person name="Drula E."/>
            <person name="Lipzen A."/>
            <person name="Balint B."/>
            <person name="Henrissat B."/>
            <person name="Andreopoulos B."/>
            <person name="Martin F.M."/>
            <person name="Harder C.B."/>
            <person name="Rigling D."/>
            <person name="Ford K.L."/>
            <person name="Foster G.D."/>
            <person name="Pangilinan J."/>
            <person name="Papanicolaou A."/>
            <person name="Barry K."/>
            <person name="LaButti K."/>
            <person name="Viragh M."/>
            <person name="Koriabine M."/>
            <person name="Yan M."/>
            <person name="Riley R."/>
            <person name="Champramary S."/>
            <person name="Plett K.L."/>
            <person name="Tsai I.J."/>
            <person name="Slot J."/>
            <person name="Sipos G."/>
            <person name="Plett J."/>
            <person name="Nagy L.G."/>
            <person name="Grigoriev I.V."/>
        </authorList>
    </citation>
    <scope>NUCLEOTIDE SEQUENCE</scope>
    <source>
        <strain evidence="2">CCBAS 213</strain>
    </source>
</reference>
<organism evidence="2 3">
    <name type="scientific">Armillaria tabescens</name>
    <name type="common">Ringless honey mushroom</name>
    <name type="synonym">Agaricus tabescens</name>
    <dbReference type="NCBI Taxonomy" id="1929756"/>
    <lineage>
        <taxon>Eukaryota</taxon>
        <taxon>Fungi</taxon>
        <taxon>Dikarya</taxon>
        <taxon>Basidiomycota</taxon>
        <taxon>Agaricomycotina</taxon>
        <taxon>Agaricomycetes</taxon>
        <taxon>Agaricomycetidae</taxon>
        <taxon>Agaricales</taxon>
        <taxon>Marasmiineae</taxon>
        <taxon>Physalacriaceae</taxon>
        <taxon>Desarmillaria</taxon>
    </lineage>
</organism>
<feature type="compositionally biased region" description="Polar residues" evidence="1">
    <location>
        <begin position="16"/>
        <end position="26"/>
    </location>
</feature>
<dbReference type="Proteomes" id="UP001175211">
    <property type="component" value="Unassembled WGS sequence"/>
</dbReference>
<feature type="region of interest" description="Disordered" evidence="1">
    <location>
        <begin position="1"/>
        <end position="57"/>
    </location>
</feature>
<feature type="compositionally biased region" description="Basic and acidic residues" evidence="1">
    <location>
        <begin position="299"/>
        <end position="311"/>
    </location>
</feature>
<evidence type="ECO:0000313" key="2">
    <source>
        <dbReference type="EMBL" id="KAK0470467.1"/>
    </source>
</evidence>
<evidence type="ECO:0000256" key="1">
    <source>
        <dbReference type="SAM" id="MobiDB-lite"/>
    </source>
</evidence>
<feature type="compositionally biased region" description="Polar residues" evidence="1">
    <location>
        <begin position="328"/>
        <end position="352"/>
    </location>
</feature>
<keyword evidence="3" id="KW-1185">Reference proteome</keyword>
<evidence type="ECO:0000313" key="3">
    <source>
        <dbReference type="Proteomes" id="UP001175211"/>
    </source>
</evidence>
<feature type="region of interest" description="Disordered" evidence="1">
    <location>
        <begin position="162"/>
        <end position="200"/>
    </location>
</feature>
<dbReference type="EMBL" id="JAUEPS010000001">
    <property type="protein sequence ID" value="KAK0470467.1"/>
    <property type="molecule type" value="Genomic_DNA"/>
</dbReference>
<dbReference type="AlphaFoldDB" id="A0AA39NRD9"/>
<accession>A0AA39NRD9</accession>
<protein>
    <submittedName>
        <fullName evidence="2">Uncharacterized protein</fullName>
    </submittedName>
</protein>
<feature type="region of interest" description="Disordered" evidence="1">
    <location>
        <begin position="283"/>
        <end position="312"/>
    </location>
</feature>